<reference evidence="1" key="1">
    <citation type="journal article" date="2021" name="PeerJ">
        <title>Extensive microbial diversity within the chicken gut microbiome revealed by metagenomics and culture.</title>
        <authorList>
            <person name="Gilroy R."/>
            <person name="Ravi A."/>
            <person name="Getino M."/>
            <person name="Pursley I."/>
            <person name="Horton D.L."/>
            <person name="Alikhan N.F."/>
            <person name="Baker D."/>
            <person name="Gharbi K."/>
            <person name="Hall N."/>
            <person name="Watson M."/>
            <person name="Adriaenssens E.M."/>
            <person name="Foster-Nyarko E."/>
            <person name="Jarju S."/>
            <person name="Secka A."/>
            <person name="Antonio M."/>
            <person name="Oren A."/>
            <person name="Chaudhuri R.R."/>
            <person name="La Ragione R."/>
            <person name="Hildebrand F."/>
            <person name="Pallen M.J."/>
        </authorList>
    </citation>
    <scope>NUCLEOTIDE SEQUENCE</scope>
    <source>
        <strain evidence="1">23274</strain>
    </source>
</reference>
<gene>
    <name evidence="1" type="ORF">H9863_02135</name>
</gene>
<dbReference type="InterPro" id="IPR046233">
    <property type="entry name" value="DUF6266"/>
</dbReference>
<protein>
    <submittedName>
        <fullName evidence="1">Uncharacterized protein</fullName>
    </submittedName>
</protein>
<proteinExistence type="predicted"/>
<organism evidence="1 2">
    <name type="scientific">Candidatus Odoribacter faecigallinarum</name>
    <dbReference type="NCBI Taxonomy" id="2838706"/>
    <lineage>
        <taxon>Bacteria</taxon>
        <taxon>Pseudomonadati</taxon>
        <taxon>Bacteroidota</taxon>
        <taxon>Bacteroidia</taxon>
        <taxon>Bacteroidales</taxon>
        <taxon>Odoribacteraceae</taxon>
        <taxon>Odoribacter</taxon>
    </lineage>
</organism>
<dbReference type="Proteomes" id="UP000824202">
    <property type="component" value="Unassembled WGS sequence"/>
</dbReference>
<accession>A0A9D1UYM9</accession>
<dbReference type="AlphaFoldDB" id="A0A9D1UYM9"/>
<evidence type="ECO:0000313" key="2">
    <source>
        <dbReference type="Proteomes" id="UP000824202"/>
    </source>
</evidence>
<name>A0A9D1UYM9_9BACT</name>
<dbReference type="EMBL" id="DXFT01000043">
    <property type="protein sequence ID" value="HIX02901.1"/>
    <property type="molecule type" value="Genomic_DNA"/>
</dbReference>
<reference evidence="1" key="2">
    <citation type="submission" date="2021-04" db="EMBL/GenBank/DDBJ databases">
        <authorList>
            <person name="Gilroy R."/>
        </authorList>
    </citation>
    <scope>NUCLEOTIDE SEQUENCE</scope>
    <source>
        <strain evidence="1">23274</strain>
    </source>
</reference>
<dbReference type="Pfam" id="PF19781">
    <property type="entry name" value="DUF6266"/>
    <property type="match status" value="1"/>
</dbReference>
<evidence type="ECO:0000313" key="1">
    <source>
        <dbReference type="EMBL" id="HIX02901.1"/>
    </source>
</evidence>
<comment type="caution">
    <text evidence="1">The sequence shown here is derived from an EMBL/GenBank/DDBJ whole genome shotgun (WGS) entry which is preliminary data.</text>
</comment>
<sequence>MAEVELGFNGMISGKLGDFVLYRVGGKTYLRKRPKRREKAPSEGQARQQSKLSGAMVMYRFVKQCKLKQVFAAWAKETGARSGYNLFLSKNMNAFGQNDYVDYSLLVAAGGSLQLPNELSYCGLEGNRAAFTWTDNTSGDTARSDDRMQAAVITEDEPYRIAVPEETAGLRLNGKGSVALPEGAWQTAHVYVFFSTADGSKHSPCVYFKIEKPQND</sequence>